<protein>
    <recommendedName>
        <fullName evidence="11 12">Mannosyl-oligosaccharide glucosidase</fullName>
        <ecNumber evidence="11 12">3.2.1.106</ecNumber>
    </recommendedName>
</protein>
<keyword evidence="4 12" id="KW-0378">Hydrolase</keyword>
<organism evidence="15 16">
    <name type="scientific">Cylicocyclus nassatus</name>
    <name type="common">Nematode worm</name>
    <dbReference type="NCBI Taxonomy" id="53992"/>
    <lineage>
        <taxon>Eukaryota</taxon>
        <taxon>Metazoa</taxon>
        <taxon>Ecdysozoa</taxon>
        <taxon>Nematoda</taxon>
        <taxon>Chromadorea</taxon>
        <taxon>Rhabditida</taxon>
        <taxon>Rhabditina</taxon>
        <taxon>Rhabditomorpha</taxon>
        <taxon>Strongyloidea</taxon>
        <taxon>Strongylidae</taxon>
        <taxon>Cylicocyclus</taxon>
    </lineage>
</organism>
<comment type="similarity">
    <text evidence="2 12">Belongs to the glycosyl hydrolase 63 family.</text>
</comment>
<evidence type="ECO:0000256" key="2">
    <source>
        <dbReference type="ARBA" id="ARBA00010833"/>
    </source>
</evidence>
<dbReference type="SUPFAM" id="SSF48208">
    <property type="entry name" value="Six-hairpin glycosidases"/>
    <property type="match status" value="1"/>
</dbReference>
<keyword evidence="16" id="KW-1185">Reference proteome</keyword>
<keyword evidence="5 12" id="KW-0256">Endoplasmic reticulum</keyword>
<dbReference type="Gene3D" id="2.70.98.110">
    <property type="entry name" value="Glycosyl hydrolase family 63, N-terminal domain"/>
    <property type="match status" value="1"/>
</dbReference>
<dbReference type="InterPro" id="IPR031335">
    <property type="entry name" value="Glyco_hydro_63_C"/>
</dbReference>
<keyword evidence="8 12" id="KW-0472">Membrane</keyword>
<dbReference type="PANTHER" id="PTHR10412:SF11">
    <property type="entry name" value="MANNOSYL-OLIGOSACCHARIDE GLUCOSIDASE"/>
    <property type="match status" value="1"/>
</dbReference>
<sequence>MTPKERKKRVAASLQKQAAKKEKGGLNTVALVCISAAVAIIAYVTYTEFYASRPLLKLHPRIIGPAVENKKWGSYRSHTYFGLRTKDPRSPLFGVMWYEQPDVLQMPHMRHWCDQGDDLQHYGWYAADGRTFGRQNVTEHYGTLSFDWINHGESFTARIRTDTRTRYTIIVYLVAQDRQSKFHIGHHLSDIIAGRSELFGDVRLGIHVKNEDQVLHSPLVWDGELHLDHLNDLIFMNTRALETERGLVYQLQQQQPFSEGQFVAVQLNLWTKADIQITFSTPHHGAQLEDFEKELVRREEDFNSRFEKSFNLMDKNFTDVEQRMAKVALSNMVGGIGYWHGYNHVLMPGATKTVSYGPHELFSAVPSRSYFPRGFLWDEGFHNILIRKFDPDLSLEMIVSWLNTMSESGWIPREMILGVEAEARVPAEYIVQKPNVANPPSIFYVIDQMLDDEELLRRHGPIIAGLYPRLERWYKWLRKSQAGKEKGTFRWRGRNATTVKELNPKTMASGLDDYPRASHPSKEEYHLDLRCWMALGSRVMNRLAHLYEEGKNKNKYTAEASLLADFDDLLRLHWSGEKNAFFDYGRHSDRVRLIRKPVKVKGQPDQYIVERSVVNKPQLGFVDDVFGYNSLYPLMLRLVPHDSQQMGYILDKIVDPQLLWTDYGLRSLARSSPYYDARNTEHDPPYWRGYIWINVNYMVLSALKHYGSLSGPHQAKAQSIFADLKNNLVHNMAKEFNRTGYIWENYDDKTGQGRGSHPFNGWSSLILLIMSDHMEV</sequence>
<dbReference type="InterPro" id="IPR031631">
    <property type="entry name" value="Glyco_hydro_63N"/>
</dbReference>
<dbReference type="GO" id="GO:0006487">
    <property type="term" value="P:protein N-linked glycosylation"/>
    <property type="evidence" value="ECO:0007669"/>
    <property type="project" value="UniProtKB-UniRule"/>
</dbReference>
<comment type="function">
    <text evidence="12">Cleaves the distal alpha 1,2-linked glucose residue from the Glc(3)Man(9)GlcNAc(2) oligosaccharide precursor.</text>
</comment>
<evidence type="ECO:0000256" key="11">
    <source>
        <dbReference type="ARBA" id="ARBA00038888"/>
    </source>
</evidence>
<evidence type="ECO:0000256" key="1">
    <source>
        <dbReference type="ARBA" id="ARBA00004648"/>
    </source>
</evidence>
<dbReference type="EC" id="3.2.1.106" evidence="11 12"/>
<comment type="caution">
    <text evidence="15">The sequence shown here is derived from an EMBL/GenBank/DDBJ whole genome shotgun (WGS) entry which is preliminary data.</text>
</comment>
<evidence type="ECO:0000259" key="13">
    <source>
        <dbReference type="Pfam" id="PF03200"/>
    </source>
</evidence>
<dbReference type="InterPro" id="IPR004888">
    <property type="entry name" value="Glycoside_hydrolase_63"/>
</dbReference>
<dbReference type="Pfam" id="PF03200">
    <property type="entry name" value="Glyco_hydro_63"/>
    <property type="match status" value="1"/>
</dbReference>
<accession>A0AA36H0L4</accession>
<evidence type="ECO:0000256" key="4">
    <source>
        <dbReference type="ARBA" id="ARBA00022801"/>
    </source>
</evidence>
<reference evidence="15" key="1">
    <citation type="submission" date="2023-07" db="EMBL/GenBank/DDBJ databases">
        <authorList>
            <consortium name="CYATHOMIX"/>
        </authorList>
    </citation>
    <scope>NUCLEOTIDE SEQUENCE</scope>
    <source>
        <strain evidence="15">N/A</strain>
    </source>
</reference>
<evidence type="ECO:0000256" key="9">
    <source>
        <dbReference type="ARBA" id="ARBA00023180"/>
    </source>
</evidence>
<name>A0AA36H0L4_CYLNA</name>
<dbReference type="InterPro" id="IPR008928">
    <property type="entry name" value="6-hairpin_glycosidase_sf"/>
</dbReference>
<dbReference type="InterPro" id="IPR038518">
    <property type="entry name" value="Glyco_hydro_63N_sf"/>
</dbReference>
<proteinExistence type="inferred from homology"/>
<feature type="domain" description="Glycosyl hydrolase family 63 C-terminal" evidence="13">
    <location>
        <begin position="289"/>
        <end position="771"/>
    </location>
</feature>
<comment type="catalytic activity">
    <reaction evidence="12">
        <text>N(4)-(alpha-D-Glc-(1-&gt;2)-alpha-D-Glc-(1-&gt;3)-alpha-D-Glc-(1-&gt;3)-alpha-D-Man-(1-&gt;2)-alpha-D-Man-(1-&gt;2)-alpha-D-Man-(1-&gt;3)-[alpha-D-Man-(1-&gt;2)-alpha-D-Man-(1-&gt;3)-[alpha-D-Man-(1-&gt;2)-alpha-D-Man-(1-&gt;6)]-alpha-D-Man-(1-&gt;6)]-beta-D-Man-(1-&gt;4)-beta-D-GlcNAc-(1-&gt;4)-beta-D-GlcNAc)-L-asparaginyl-[protein] + H2O = N(4)-(alpha-D-Glc-(1-&gt;3)-alpha-D-Glc-(1-&gt;3)-alpha-D-Man-(1-&gt;2)-alpha-D-Man-(1-&gt;2)-alpha-D-Man-(1-&gt;3)-[alpha-D-Man-(1-&gt;2)-alpha-D-Man-(1-&gt;3)-[alpha-D-Man-(1-&gt;2)-alpha-D-Man-(1-&gt;6)]-alpha-D-Man-(1-&gt;6)]-beta-D-Man-(1-&gt;4)-beta-D-GlcNAc-(1-&gt;4)-beta-D-GlcNAc)-L-asparaginyl-[protein] + beta-D-glucose</text>
        <dbReference type="Rhea" id="RHEA:55988"/>
        <dbReference type="Rhea" id="RHEA-COMP:12806"/>
        <dbReference type="Rhea" id="RHEA-COMP:14355"/>
        <dbReference type="ChEBI" id="CHEBI:15377"/>
        <dbReference type="ChEBI" id="CHEBI:15903"/>
        <dbReference type="ChEBI" id="CHEBI:59082"/>
        <dbReference type="ChEBI" id="CHEBI:132537"/>
        <dbReference type="EC" id="3.2.1.106"/>
    </reaction>
</comment>
<dbReference type="GO" id="GO:0005789">
    <property type="term" value="C:endoplasmic reticulum membrane"/>
    <property type="evidence" value="ECO:0007669"/>
    <property type="project" value="UniProtKB-SubCell"/>
</dbReference>
<dbReference type="Gene3D" id="1.50.10.10">
    <property type="match status" value="1"/>
</dbReference>
<dbReference type="GO" id="GO:0004573">
    <property type="term" value="F:Glc3Man9GlcNAc2 oligosaccharide glucosidase activity"/>
    <property type="evidence" value="ECO:0007669"/>
    <property type="project" value="UniProtKB-UniRule"/>
</dbReference>
<keyword evidence="3 12" id="KW-0812">Transmembrane</keyword>
<dbReference type="Pfam" id="PF16923">
    <property type="entry name" value="Glyco_hydro_63N"/>
    <property type="match status" value="1"/>
</dbReference>
<evidence type="ECO:0000256" key="7">
    <source>
        <dbReference type="ARBA" id="ARBA00022989"/>
    </source>
</evidence>
<evidence type="ECO:0000259" key="14">
    <source>
        <dbReference type="Pfam" id="PF16923"/>
    </source>
</evidence>
<keyword evidence="10 12" id="KW-0326">Glycosidase</keyword>
<evidence type="ECO:0000256" key="8">
    <source>
        <dbReference type="ARBA" id="ARBA00023136"/>
    </source>
</evidence>
<evidence type="ECO:0000313" key="15">
    <source>
        <dbReference type="EMBL" id="CAJ0601727.1"/>
    </source>
</evidence>
<dbReference type="AlphaFoldDB" id="A0AA36H0L4"/>
<dbReference type="PANTHER" id="PTHR10412">
    <property type="entry name" value="MANNOSYL-OLIGOSACCHARIDE GLUCOSIDASE"/>
    <property type="match status" value="1"/>
</dbReference>
<dbReference type="EMBL" id="CATQJL010000305">
    <property type="protein sequence ID" value="CAJ0601727.1"/>
    <property type="molecule type" value="Genomic_DNA"/>
</dbReference>
<dbReference type="InterPro" id="IPR012341">
    <property type="entry name" value="6hp_glycosidase-like_sf"/>
</dbReference>
<keyword evidence="9" id="KW-0325">Glycoprotein</keyword>
<dbReference type="Proteomes" id="UP001176961">
    <property type="component" value="Unassembled WGS sequence"/>
</dbReference>
<feature type="transmembrane region" description="Helical" evidence="12">
    <location>
        <begin position="25"/>
        <end position="46"/>
    </location>
</feature>
<evidence type="ECO:0000256" key="6">
    <source>
        <dbReference type="ARBA" id="ARBA00022968"/>
    </source>
</evidence>
<keyword evidence="7 12" id="KW-1133">Transmembrane helix</keyword>
<gene>
    <name evidence="15" type="ORF">CYNAS_LOCUS13710</name>
</gene>
<evidence type="ECO:0000256" key="12">
    <source>
        <dbReference type="RuleBase" id="RU368089"/>
    </source>
</evidence>
<evidence type="ECO:0000256" key="10">
    <source>
        <dbReference type="ARBA" id="ARBA00023295"/>
    </source>
</evidence>
<evidence type="ECO:0000256" key="3">
    <source>
        <dbReference type="ARBA" id="ARBA00022692"/>
    </source>
</evidence>
<comment type="subcellular location">
    <subcellularLocation>
        <location evidence="1 12">Endoplasmic reticulum membrane</location>
        <topology evidence="1 12">Single-pass type II membrane protein</topology>
    </subcellularLocation>
</comment>
<keyword evidence="6" id="KW-0735">Signal-anchor</keyword>
<feature type="domain" description="Glycosyl hydrolase family 63 N-terminal" evidence="14">
    <location>
        <begin position="72"/>
        <end position="187"/>
    </location>
</feature>
<evidence type="ECO:0000313" key="16">
    <source>
        <dbReference type="Proteomes" id="UP001176961"/>
    </source>
</evidence>
<evidence type="ECO:0000256" key="5">
    <source>
        <dbReference type="ARBA" id="ARBA00022824"/>
    </source>
</evidence>
<dbReference type="GO" id="GO:0009311">
    <property type="term" value="P:oligosaccharide metabolic process"/>
    <property type="evidence" value="ECO:0007669"/>
    <property type="project" value="UniProtKB-UniRule"/>
</dbReference>